<dbReference type="Proteomes" id="UP000761264">
    <property type="component" value="Unassembled WGS sequence"/>
</dbReference>
<gene>
    <name evidence="2" type="ORF">HBA54_08445</name>
</gene>
<dbReference type="EMBL" id="JAAQPH010000005">
    <property type="protein sequence ID" value="NIA68618.1"/>
    <property type="molecule type" value="Genomic_DNA"/>
</dbReference>
<evidence type="ECO:0000313" key="3">
    <source>
        <dbReference type="Proteomes" id="UP000761264"/>
    </source>
</evidence>
<protein>
    <recommendedName>
        <fullName evidence="4">Cell division protein FtsL</fullName>
    </recommendedName>
</protein>
<name>A0A967C2T6_9PROT</name>
<evidence type="ECO:0000313" key="2">
    <source>
        <dbReference type="EMBL" id="NIA68618.1"/>
    </source>
</evidence>
<keyword evidence="3" id="KW-1185">Reference proteome</keyword>
<organism evidence="2 3">
    <name type="scientific">Pelagibius litoralis</name>
    <dbReference type="NCBI Taxonomy" id="374515"/>
    <lineage>
        <taxon>Bacteria</taxon>
        <taxon>Pseudomonadati</taxon>
        <taxon>Pseudomonadota</taxon>
        <taxon>Alphaproteobacteria</taxon>
        <taxon>Rhodospirillales</taxon>
        <taxon>Rhodovibrionaceae</taxon>
        <taxon>Pelagibius</taxon>
    </lineage>
</organism>
<proteinExistence type="predicted"/>
<dbReference type="RefSeq" id="WP_167223391.1">
    <property type="nucleotide sequence ID" value="NZ_JAAQPH010000005.1"/>
</dbReference>
<feature type="region of interest" description="Disordered" evidence="1">
    <location>
        <begin position="88"/>
        <end position="123"/>
    </location>
</feature>
<accession>A0A967C2T6</accession>
<evidence type="ECO:0000256" key="1">
    <source>
        <dbReference type="SAM" id="MobiDB-lite"/>
    </source>
</evidence>
<reference evidence="2" key="1">
    <citation type="submission" date="2020-03" db="EMBL/GenBank/DDBJ databases">
        <title>Genome of Pelagibius litoralis DSM 21314T.</title>
        <authorList>
            <person name="Wang G."/>
        </authorList>
    </citation>
    <scope>NUCLEOTIDE SEQUENCE</scope>
    <source>
        <strain evidence="2">DSM 21314</strain>
    </source>
</reference>
<sequence length="123" mass="13566">MRRFVIFCWILAGSVTALTLFQIKQEVLELEHGIKQVHSDILRDQEAIHVLEAEWSYLNHPARIAALAEHHLQLAPIPAERIIGFADLPFPGEPQEEEGKDEPATGPATLVTAPAATLGATNR</sequence>
<dbReference type="AlphaFoldDB" id="A0A967C2T6"/>
<evidence type="ECO:0008006" key="4">
    <source>
        <dbReference type="Google" id="ProtNLM"/>
    </source>
</evidence>
<feature type="compositionally biased region" description="Low complexity" evidence="1">
    <location>
        <begin position="104"/>
        <end position="123"/>
    </location>
</feature>
<comment type="caution">
    <text evidence="2">The sequence shown here is derived from an EMBL/GenBank/DDBJ whole genome shotgun (WGS) entry which is preliminary data.</text>
</comment>